<accession>A0A066ZMW8</accession>
<organism evidence="1 2">
    <name type="scientific">Hydrogenovibrio marinus</name>
    <dbReference type="NCBI Taxonomy" id="28885"/>
    <lineage>
        <taxon>Bacteria</taxon>
        <taxon>Pseudomonadati</taxon>
        <taxon>Pseudomonadota</taxon>
        <taxon>Gammaproteobacteria</taxon>
        <taxon>Thiotrichales</taxon>
        <taxon>Piscirickettsiaceae</taxon>
        <taxon>Hydrogenovibrio</taxon>
    </lineage>
</organism>
<dbReference type="InterPro" id="IPR009678">
    <property type="entry name" value="Phage_tail_completion_R"/>
</dbReference>
<reference evidence="1 2" key="1">
    <citation type="submission" date="2014-04" db="EMBL/GenBank/DDBJ databases">
        <title>Draft genome sequence of Hydrogenovibrio marinus MH-110, a model organism for aerobic H2 metabolism.</title>
        <authorList>
            <person name="Cha H.J."/>
            <person name="Jo B.H."/>
            <person name="Hwang B.H."/>
        </authorList>
    </citation>
    <scope>NUCLEOTIDE SEQUENCE [LARGE SCALE GENOMIC DNA]</scope>
    <source>
        <strain evidence="1 2">MH-110</strain>
    </source>
</reference>
<dbReference type="EMBL" id="JMIU01000001">
    <property type="protein sequence ID" value="KDN94857.1"/>
    <property type="molecule type" value="Genomic_DNA"/>
</dbReference>
<dbReference type="Pfam" id="PF06891">
    <property type="entry name" value="P2_Phage_GpR"/>
    <property type="match status" value="1"/>
</dbReference>
<evidence type="ECO:0000313" key="2">
    <source>
        <dbReference type="Proteomes" id="UP000027341"/>
    </source>
</evidence>
<comment type="caution">
    <text evidence="1">The sequence shown here is derived from an EMBL/GenBank/DDBJ whole genome shotgun (WGS) entry which is preliminary data.</text>
</comment>
<protein>
    <recommendedName>
        <fullName evidence="3">Tail protein</fullName>
    </recommendedName>
</protein>
<proteinExistence type="predicted"/>
<sequence>MDFLQGLTDHLIKNGVPPERLESWAEDGELTTTMTFKEDGFERTYIANFEMSSVRMDPNVLDALVLSWLQIYDPGRDGKKLDKPQFFCQPLDGGKYDIGYKIQFKETCKFVPSETGKWDIGGVKMSIETNYKEPESFGELLEFDAVTQDTELTN</sequence>
<dbReference type="STRING" id="28885.EI16_00645"/>
<dbReference type="RefSeq" id="WP_051622922.1">
    <property type="nucleotide sequence ID" value="NZ_AP020335.1"/>
</dbReference>
<dbReference type="Proteomes" id="UP000027341">
    <property type="component" value="Unassembled WGS sequence"/>
</dbReference>
<name>A0A066ZMW8_HYDMR</name>
<dbReference type="AlphaFoldDB" id="A0A066ZMW8"/>
<evidence type="ECO:0008006" key="3">
    <source>
        <dbReference type="Google" id="ProtNLM"/>
    </source>
</evidence>
<keyword evidence="2" id="KW-1185">Reference proteome</keyword>
<gene>
    <name evidence="1" type="ORF">EI16_00645</name>
</gene>
<evidence type="ECO:0000313" key="1">
    <source>
        <dbReference type="EMBL" id="KDN94857.1"/>
    </source>
</evidence>